<evidence type="ECO:0000256" key="1">
    <source>
        <dbReference type="SAM" id="MobiDB-lite"/>
    </source>
</evidence>
<gene>
    <name evidence="2" type="ORF">B7463_g11754</name>
</gene>
<proteinExistence type="predicted"/>
<reference evidence="2 3" key="1">
    <citation type="submission" date="2018-05" db="EMBL/GenBank/DDBJ databases">
        <title>Draft genome sequence of Scytalidium lignicola DSM 105466, a ubiquitous saprotrophic fungus.</title>
        <authorList>
            <person name="Buettner E."/>
            <person name="Gebauer A.M."/>
            <person name="Hofrichter M."/>
            <person name="Liers C."/>
            <person name="Kellner H."/>
        </authorList>
    </citation>
    <scope>NUCLEOTIDE SEQUENCE [LARGE SCALE GENOMIC DNA]</scope>
    <source>
        <strain evidence="2 3">DSM 105466</strain>
    </source>
</reference>
<dbReference type="EMBL" id="NCSJ02000429">
    <property type="protein sequence ID" value="RFU24581.1"/>
    <property type="molecule type" value="Genomic_DNA"/>
</dbReference>
<organism evidence="2 3">
    <name type="scientific">Scytalidium lignicola</name>
    <name type="common">Hyphomycete</name>
    <dbReference type="NCBI Taxonomy" id="5539"/>
    <lineage>
        <taxon>Eukaryota</taxon>
        <taxon>Fungi</taxon>
        <taxon>Dikarya</taxon>
        <taxon>Ascomycota</taxon>
        <taxon>Pezizomycotina</taxon>
        <taxon>Leotiomycetes</taxon>
        <taxon>Leotiomycetes incertae sedis</taxon>
        <taxon>Scytalidium</taxon>
    </lineage>
</organism>
<feature type="compositionally biased region" description="Polar residues" evidence="1">
    <location>
        <begin position="100"/>
        <end position="121"/>
    </location>
</feature>
<feature type="non-terminal residue" evidence="2">
    <location>
        <position position="121"/>
    </location>
</feature>
<accession>A0A3E2GTU7</accession>
<evidence type="ECO:0000313" key="2">
    <source>
        <dbReference type="EMBL" id="RFU24581.1"/>
    </source>
</evidence>
<dbReference type="Proteomes" id="UP000258309">
    <property type="component" value="Unassembled WGS sequence"/>
</dbReference>
<feature type="region of interest" description="Disordered" evidence="1">
    <location>
        <begin position="35"/>
        <end position="121"/>
    </location>
</feature>
<name>A0A3E2GTU7_SCYLI</name>
<evidence type="ECO:0000313" key="3">
    <source>
        <dbReference type="Proteomes" id="UP000258309"/>
    </source>
</evidence>
<dbReference type="OrthoDB" id="5329176at2759"/>
<protein>
    <submittedName>
        <fullName evidence="2">Uncharacterized protein</fullName>
    </submittedName>
</protein>
<sequence>MVIISNVEMQVAIVAANMPSLKAFYTCWQQNKLGPGKGTGLAHSSGGGAGGTSGGKSSEGSQGNIQLRSGVSASAKSRSKSKAPDPMALTMTESEEKLFETQNQKQKNSDYESSMQSGRSG</sequence>
<dbReference type="AlphaFoldDB" id="A0A3E2GTU7"/>
<keyword evidence="3" id="KW-1185">Reference proteome</keyword>
<feature type="non-terminal residue" evidence="2">
    <location>
        <position position="1"/>
    </location>
</feature>
<feature type="compositionally biased region" description="Gly residues" evidence="1">
    <location>
        <begin position="35"/>
        <end position="54"/>
    </location>
</feature>
<comment type="caution">
    <text evidence="2">The sequence shown here is derived from an EMBL/GenBank/DDBJ whole genome shotgun (WGS) entry which is preliminary data.</text>
</comment>